<name>C5LP53_PERM5</name>
<evidence type="ECO:0000313" key="2">
    <source>
        <dbReference type="EMBL" id="EER01489.1"/>
    </source>
</evidence>
<dbReference type="Proteomes" id="UP000007800">
    <property type="component" value="Unassembled WGS sequence"/>
</dbReference>
<dbReference type="RefSeq" id="XP_002768771.1">
    <property type="nucleotide sequence ID" value="XM_002768725.1"/>
</dbReference>
<feature type="non-terminal residue" evidence="2">
    <location>
        <position position="79"/>
    </location>
</feature>
<gene>
    <name evidence="2" type="ORF">Pmar_PMAR026323</name>
</gene>
<organism evidence="3">
    <name type="scientific">Perkinsus marinus (strain ATCC 50983 / TXsc)</name>
    <dbReference type="NCBI Taxonomy" id="423536"/>
    <lineage>
        <taxon>Eukaryota</taxon>
        <taxon>Sar</taxon>
        <taxon>Alveolata</taxon>
        <taxon>Perkinsozoa</taxon>
        <taxon>Perkinsea</taxon>
        <taxon>Perkinsida</taxon>
        <taxon>Perkinsidae</taxon>
        <taxon>Perkinsus</taxon>
    </lineage>
</organism>
<reference evidence="2 3" key="1">
    <citation type="submission" date="2008-07" db="EMBL/GenBank/DDBJ databases">
        <authorList>
            <person name="El-Sayed N."/>
            <person name="Caler E."/>
            <person name="Inman J."/>
            <person name="Amedeo P."/>
            <person name="Hass B."/>
            <person name="Wortman J."/>
        </authorList>
    </citation>
    <scope>NUCLEOTIDE SEQUENCE [LARGE SCALE GENOMIC DNA]</scope>
    <source>
        <strain evidence="3">ATCC 50983 / TXsc</strain>
    </source>
</reference>
<dbReference type="InParanoid" id="C5LP53"/>
<dbReference type="EMBL" id="GG683987">
    <property type="protein sequence ID" value="EER01489.1"/>
    <property type="molecule type" value="Genomic_DNA"/>
</dbReference>
<keyword evidence="3" id="KW-1185">Reference proteome</keyword>
<evidence type="ECO:0000313" key="3">
    <source>
        <dbReference type="Proteomes" id="UP000007800"/>
    </source>
</evidence>
<feature type="region of interest" description="Disordered" evidence="1">
    <location>
        <begin position="1"/>
        <end position="59"/>
    </location>
</feature>
<proteinExistence type="predicted"/>
<protein>
    <submittedName>
        <fullName evidence="2">Uncharacterized protein</fullName>
    </submittedName>
</protein>
<evidence type="ECO:0000256" key="1">
    <source>
        <dbReference type="SAM" id="MobiDB-lite"/>
    </source>
</evidence>
<sequence length="79" mass="8450">MPNETHHTLPLPGGVATLNDHRNTNGSTRRNSHGFNGGQSRLGAASRTSTAPLTNAADARDEYVSLTIQSKIRNMTGSY</sequence>
<dbReference type="AlphaFoldDB" id="C5LP53"/>
<accession>C5LP53</accession>
<dbReference type="GeneID" id="9040003"/>